<dbReference type="RefSeq" id="WP_214475726.1">
    <property type="nucleotide sequence ID" value="NZ_CP071709.1"/>
</dbReference>
<accession>A0ABX8F9B6</accession>
<keyword evidence="2" id="KW-1185">Reference proteome</keyword>
<organism evidence="1 2">
    <name type="scientific">Cytobacillus gottheilii</name>
    <dbReference type="NCBI Taxonomy" id="859144"/>
    <lineage>
        <taxon>Bacteria</taxon>
        <taxon>Bacillati</taxon>
        <taxon>Bacillota</taxon>
        <taxon>Bacilli</taxon>
        <taxon>Bacillales</taxon>
        <taxon>Bacillaceae</taxon>
        <taxon>Cytobacillus</taxon>
    </lineage>
</organism>
<gene>
    <name evidence="1" type="ORF">J1899_18460</name>
</gene>
<sequence>MRRVSDLTGERFGRLVVVKRVENIDKGSRWLCKCDCGIEKVIRRVHLANGNTKSCGCLSKEISSVRGYKSKIGERSRKHGDFGTKLYGVWAGMKRRCDNSNSIPYRDYGGRGIKVCEEWKDYSSFKEWAIRAGYEEGLSIERKDVNSDYCPENCMWIPLNQQNRNKRLSIRIEYRGELYTIKQLSELTGLKESTLRARYYKGLAVEEIISLNVRKNQYK</sequence>
<proteinExistence type="predicted"/>
<dbReference type="EMBL" id="CP071709">
    <property type="protein sequence ID" value="QVY60931.1"/>
    <property type="molecule type" value="Genomic_DNA"/>
</dbReference>
<dbReference type="Proteomes" id="UP000679247">
    <property type="component" value="Chromosome"/>
</dbReference>
<name>A0ABX8F9B6_9BACI</name>
<protein>
    <submittedName>
        <fullName evidence="1">Uncharacterized protein</fullName>
    </submittedName>
</protein>
<evidence type="ECO:0000313" key="2">
    <source>
        <dbReference type="Proteomes" id="UP000679247"/>
    </source>
</evidence>
<evidence type="ECO:0000313" key="1">
    <source>
        <dbReference type="EMBL" id="QVY60931.1"/>
    </source>
</evidence>
<reference evidence="1 2" key="1">
    <citation type="submission" date="2021-03" db="EMBL/GenBank/DDBJ databases">
        <title>The first data on the complete genome of the tetrodotoxin-producing bacterium.</title>
        <authorList>
            <person name="Melnikova D.I."/>
            <person name="Nijland R."/>
            <person name="Magarlamov T.Y."/>
        </authorList>
    </citation>
    <scope>NUCLEOTIDE SEQUENCE [LARGE SCALE GENOMIC DNA]</scope>
    <source>
        <strain evidence="1 2">1839</strain>
    </source>
</reference>